<feature type="region of interest" description="Disordered" evidence="2">
    <location>
        <begin position="310"/>
        <end position="331"/>
    </location>
</feature>
<feature type="chain" id="PRO_5002628630" evidence="3">
    <location>
        <begin position="26"/>
        <end position="501"/>
    </location>
</feature>
<protein>
    <submittedName>
        <fullName evidence="5">Peptidase C14, caspase catalytic subunit p20</fullName>
    </submittedName>
</protein>
<dbReference type="SMART" id="SM00115">
    <property type="entry name" value="CASc"/>
    <property type="match status" value="1"/>
</dbReference>
<evidence type="ECO:0000256" key="1">
    <source>
        <dbReference type="ARBA" id="ARBA00010134"/>
    </source>
</evidence>
<dbReference type="Proteomes" id="UP000004848">
    <property type="component" value="Unassembled WGS sequence"/>
</dbReference>
<dbReference type="InterPro" id="IPR052039">
    <property type="entry name" value="Caspase-related_regulators"/>
</dbReference>
<dbReference type="InterPro" id="IPR029030">
    <property type="entry name" value="Caspase-like_dom_sf"/>
</dbReference>
<dbReference type="RefSeq" id="WP_006933428.1">
    <property type="nucleotide sequence ID" value="NZ_AAUW01000005.1"/>
</dbReference>
<feature type="domain" description="Caspase family p20" evidence="4">
    <location>
        <begin position="26"/>
        <end position="159"/>
    </location>
</feature>
<dbReference type="InterPro" id="IPR015917">
    <property type="entry name" value="Pept_C14A"/>
</dbReference>
<comment type="caution">
    <text evidence="5">The sequence shown here is derived from an EMBL/GenBank/DDBJ whole genome shotgun (WGS) entry which is preliminary data.</text>
</comment>
<dbReference type="OrthoDB" id="9816009at2"/>
<dbReference type="EMBL" id="AAUW01000005">
    <property type="protein sequence ID" value="EAV44553.1"/>
    <property type="molecule type" value="Genomic_DNA"/>
</dbReference>
<dbReference type="AlphaFoldDB" id="A0NQX2"/>
<dbReference type="InterPro" id="IPR001309">
    <property type="entry name" value="Pept_C14_p20"/>
</dbReference>
<evidence type="ECO:0000313" key="6">
    <source>
        <dbReference type="Proteomes" id="UP000004848"/>
    </source>
</evidence>
<evidence type="ECO:0000256" key="3">
    <source>
        <dbReference type="SAM" id="SignalP"/>
    </source>
</evidence>
<dbReference type="PROSITE" id="PS50208">
    <property type="entry name" value="CASPASE_P20"/>
    <property type="match status" value="1"/>
</dbReference>
<dbReference type="InterPro" id="IPR011600">
    <property type="entry name" value="Pept_C14_caspase"/>
</dbReference>
<organism evidence="5 6">
    <name type="scientific">Roseibium aggregatum (strain ATCC 25650 / DSM 13394 / JCM 20685 / NBRC 16684 / NCIMB 2208 / IAM 12614 / B1)</name>
    <name type="common">Stappia aggregata</name>
    <dbReference type="NCBI Taxonomy" id="384765"/>
    <lineage>
        <taxon>Bacteria</taxon>
        <taxon>Pseudomonadati</taxon>
        <taxon>Pseudomonadota</taxon>
        <taxon>Alphaproteobacteria</taxon>
        <taxon>Hyphomicrobiales</taxon>
        <taxon>Stappiaceae</taxon>
        <taxon>Roseibium</taxon>
    </lineage>
</organism>
<gene>
    <name evidence="5" type="ORF">SIAM614_06733</name>
</gene>
<dbReference type="GO" id="GO:0004197">
    <property type="term" value="F:cysteine-type endopeptidase activity"/>
    <property type="evidence" value="ECO:0007669"/>
    <property type="project" value="InterPro"/>
</dbReference>
<evidence type="ECO:0000256" key="2">
    <source>
        <dbReference type="SAM" id="MobiDB-lite"/>
    </source>
</evidence>
<dbReference type="GeneID" id="68845918"/>
<accession>A0NQX2</accession>
<evidence type="ECO:0000313" key="5">
    <source>
        <dbReference type="EMBL" id="EAV44553.1"/>
    </source>
</evidence>
<dbReference type="Gene3D" id="3.40.50.1460">
    <property type="match status" value="1"/>
</dbReference>
<dbReference type="PANTHER" id="PTHR22576:SF37">
    <property type="entry name" value="MUCOSA-ASSOCIATED LYMPHOID TISSUE LYMPHOMA TRANSLOCATION PROTEIN 1"/>
    <property type="match status" value="1"/>
</dbReference>
<dbReference type="GO" id="GO:0006508">
    <property type="term" value="P:proteolysis"/>
    <property type="evidence" value="ECO:0007669"/>
    <property type="project" value="InterPro"/>
</dbReference>
<name>A0NQX2_ROSAI</name>
<dbReference type="eggNOG" id="COG4249">
    <property type="taxonomic scope" value="Bacteria"/>
</dbReference>
<comment type="similarity">
    <text evidence="1">Belongs to the peptidase C14A family.</text>
</comment>
<dbReference type="PANTHER" id="PTHR22576">
    <property type="entry name" value="MUCOSA ASSOCIATED LYMPHOID TISSUE LYMPHOMA TRANSLOCATION PROTEIN 1/PARACASPASE"/>
    <property type="match status" value="1"/>
</dbReference>
<reference evidence="5 6" key="1">
    <citation type="submission" date="2006-05" db="EMBL/GenBank/DDBJ databases">
        <authorList>
            <person name="King G."/>
            <person name="Ferriera S."/>
            <person name="Johnson J."/>
            <person name="Kravitz S."/>
            <person name="Beeson K."/>
            <person name="Sutton G."/>
            <person name="Rogers Y.-H."/>
            <person name="Friedman R."/>
            <person name="Frazier M."/>
            <person name="Venter J.C."/>
        </authorList>
    </citation>
    <scope>NUCLEOTIDE SEQUENCE [LARGE SCALE GENOMIC DNA]</scope>
    <source>
        <strain evidence="6">ATCC 25650 / DSM 13394 / JCM 20685 / NBRC 16684 / NCIMB 2208 / IAM 12614 / B1</strain>
    </source>
</reference>
<feature type="signal peptide" evidence="3">
    <location>
        <begin position="1"/>
        <end position="25"/>
    </location>
</feature>
<evidence type="ECO:0000259" key="4">
    <source>
        <dbReference type="PROSITE" id="PS50208"/>
    </source>
</evidence>
<proteinExistence type="inferred from homology"/>
<dbReference type="SUPFAM" id="SSF52129">
    <property type="entry name" value="Caspase-like"/>
    <property type="match status" value="1"/>
</dbReference>
<feature type="compositionally biased region" description="Low complexity" evidence="2">
    <location>
        <begin position="310"/>
        <end position="327"/>
    </location>
</feature>
<sequence length="501" mass="54213">MHRTAIGFLLALTVSLGLFMSRAQAEARLALVVGNGNYTEVTPLDNPVNDAELMADTLRKVGFEVTLVTDSSQHEMITAISRFGSRLRAAGEDATGLFYYAGHGVQSFGTNFLLPVDIELQDAADLSLVGVPAQAVLRQMFSARNRTNIVILDACRNNPFAAIPDLSDNGLAEMKAPRGTFLAYSTAPGDIALDGAGGNSPFTEALARHLPTPGMSVETLFREVRVDVLKDTGNQQTPWDTSSLTVDFQFVPAKAPSAEEVELRQIWDTVKLSQDPLQVLLFLRAHPDSRYAGEARELLTVLMEKEAQPVVSAEAPSQPASEPAAPQTSERDMIETARREGTASAYQTYLDAYPNGAFTELARLELQTILNKEQSTDPVTNQPPPEEAPVAAQQPSTDQDQKGPPAVIAFNAPLAMGDPEIASRSISELITGSPKYPPIEGLPEAVWKDKTCAACHHWEQANLCDQAKTYVADKSRAVAKEHPYGGAFKNALRLWAQQGCP</sequence>
<dbReference type="Pfam" id="PF00656">
    <property type="entry name" value="Peptidase_C14"/>
    <property type="match status" value="1"/>
</dbReference>
<feature type="region of interest" description="Disordered" evidence="2">
    <location>
        <begin position="374"/>
        <end position="404"/>
    </location>
</feature>
<keyword evidence="3" id="KW-0732">Signal</keyword>